<dbReference type="AlphaFoldDB" id="E7RLF2"/>
<reference evidence="1" key="1">
    <citation type="submission" date="2011-01" db="EMBL/GenBank/DDBJ databases">
        <authorList>
            <person name="Muzny D."/>
            <person name="Qin X."/>
            <person name="Buhay C."/>
            <person name="Dugan-Rocha S."/>
            <person name="Ding Y."/>
            <person name="Chen G."/>
            <person name="Hawes A."/>
            <person name="Holder M."/>
            <person name="Jhangiani S."/>
            <person name="Johnson A."/>
            <person name="Khan Z."/>
            <person name="Li Z."/>
            <person name="Liu W."/>
            <person name="Liu X."/>
            <person name="Perez L."/>
            <person name="Shen H."/>
            <person name="Wang Q."/>
            <person name="Watt J."/>
            <person name="Xi L."/>
            <person name="Xin Y."/>
            <person name="Zhou J."/>
            <person name="Deng J."/>
            <person name="Jiang H."/>
            <person name="Liu Y."/>
            <person name="Qu J."/>
            <person name="Song X.-Z."/>
            <person name="Zhang L."/>
            <person name="Villasana D."/>
            <person name="Johnson A."/>
            <person name="Liu J."/>
            <person name="Liyanage D."/>
            <person name="Lorensuhewa L."/>
            <person name="Robinson T."/>
            <person name="Song A."/>
            <person name="Song B.-B."/>
            <person name="Dinh H."/>
            <person name="Thornton R."/>
            <person name="Coyle M."/>
            <person name="Francisco L."/>
            <person name="Jackson L."/>
            <person name="Javaid M."/>
            <person name="Korchina V."/>
            <person name="Kovar C."/>
            <person name="Mata R."/>
            <person name="Mathew T."/>
            <person name="Ngo R."/>
            <person name="Nguyen L."/>
            <person name="Nguyen N."/>
            <person name="Okwuonu G."/>
            <person name="Ongeri F."/>
            <person name="Pham C."/>
            <person name="Simmons D."/>
            <person name="Wilczek-Boney K."/>
            <person name="Hale W."/>
            <person name="Jakkamsetti A."/>
            <person name="Pham P."/>
            <person name="Ruth R."/>
            <person name="San Lucas F."/>
            <person name="Warren J."/>
            <person name="Zhang J."/>
            <person name="Zhao Z."/>
            <person name="Zhou C."/>
            <person name="Zhu D."/>
            <person name="Lee S."/>
            <person name="Bess C."/>
            <person name="Blankenburg K."/>
            <person name="Forbes L."/>
            <person name="Fu Q."/>
            <person name="Gubbala S."/>
            <person name="Hirani K."/>
            <person name="Jayaseelan J.C."/>
            <person name="Lara F."/>
            <person name="Munidasa M."/>
            <person name="Palculict T."/>
            <person name="Patil S."/>
            <person name="Pu L.-L."/>
            <person name="Saada N."/>
            <person name="Tang L."/>
            <person name="Weissenberger G."/>
            <person name="Zhu Y."/>
            <person name="Hemphill L."/>
            <person name="Shang Y."/>
            <person name="Youmans B."/>
            <person name="Ayvaz T."/>
            <person name="Ross M."/>
            <person name="Santibanez J."/>
            <person name="Aqrawi P."/>
            <person name="Gross S."/>
            <person name="Joshi V."/>
            <person name="Fowler G."/>
            <person name="Nazareth L."/>
            <person name="Reid J."/>
            <person name="Worley K."/>
            <person name="Petrosino J."/>
            <person name="Highlander S."/>
            <person name="Gibbs R."/>
        </authorList>
    </citation>
    <scope>NUCLEOTIDE SEQUENCE [LARGE SCALE GENOMIC DNA]</scope>
    <source>
        <strain evidence="1">ATCC 33269</strain>
    </source>
</reference>
<dbReference type="EMBL" id="AEPE02000002">
    <property type="protein sequence ID" value="EFZ38317.1"/>
    <property type="molecule type" value="Genomic_DNA"/>
</dbReference>
<evidence type="ECO:0000313" key="1">
    <source>
        <dbReference type="EMBL" id="EFZ38317.1"/>
    </source>
</evidence>
<proteinExistence type="predicted"/>
<keyword evidence="2" id="KW-1185">Reference proteome</keyword>
<dbReference type="Proteomes" id="UP000005580">
    <property type="component" value="Unassembled WGS sequence"/>
</dbReference>
<comment type="caution">
    <text evidence="1">The sequence shown here is derived from an EMBL/GenBank/DDBJ whole genome shotgun (WGS) entry which is preliminary data.</text>
</comment>
<dbReference type="HOGENOM" id="CLU_3274652_0_0_10"/>
<sequence length="41" mass="4910">MRLYFMMTGCVYGINRLRVYIGQAVHLSGADQWFDCDRQYM</sequence>
<organism evidence="1 2">
    <name type="scientific">Hoylesella oralis ATCC 33269</name>
    <dbReference type="NCBI Taxonomy" id="873533"/>
    <lineage>
        <taxon>Bacteria</taxon>
        <taxon>Pseudomonadati</taxon>
        <taxon>Bacteroidota</taxon>
        <taxon>Bacteroidia</taxon>
        <taxon>Bacteroidales</taxon>
        <taxon>Prevotellaceae</taxon>
        <taxon>Hoylesella</taxon>
    </lineage>
</organism>
<accession>E7RLF2</accession>
<name>E7RLF2_9BACT</name>
<protein>
    <submittedName>
        <fullName evidence="1">Uncharacterized protein</fullName>
    </submittedName>
</protein>
<gene>
    <name evidence="1" type="ORF">HMPREF0663_10686</name>
</gene>
<evidence type="ECO:0000313" key="2">
    <source>
        <dbReference type="Proteomes" id="UP000005580"/>
    </source>
</evidence>